<dbReference type="OrthoDB" id="8537668at2"/>
<gene>
    <name evidence="2" type="ORF">D3872_10090</name>
</gene>
<proteinExistence type="predicted"/>
<dbReference type="AlphaFoldDB" id="A0A418XXW6"/>
<protein>
    <recommendedName>
        <fullName evidence="4">Pilus assembly protein</fullName>
    </recommendedName>
</protein>
<dbReference type="RefSeq" id="WP_119810654.1">
    <property type="nucleotide sequence ID" value="NZ_QYUP01000094.1"/>
</dbReference>
<dbReference type="Proteomes" id="UP000284006">
    <property type="component" value="Unassembled WGS sequence"/>
</dbReference>
<evidence type="ECO:0000313" key="3">
    <source>
        <dbReference type="Proteomes" id="UP000284006"/>
    </source>
</evidence>
<sequence>MKPHLTVPSLLALAACLAGCAHERPVGASVSLAMAQQVIDPLAGSNRDPVKGIDGQAAKSSYDAYQKSYRSPQPQPNVFTIGIGGAR</sequence>
<comment type="caution">
    <text evidence="2">The sequence shown here is derived from an EMBL/GenBank/DDBJ whole genome shotgun (WGS) entry which is preliminary data.</text>
</comment>
<keyword evidence="3" id="KW-1185">Reference proteome</keyword>
<dbReference type="PROSITE" id="PS51257">
    <property type="entry name" value="PROKAR_LIPOPROTEIN"/>
    <property type="match status" value="1"/>
</dbReference>
<evidence type="ECO:0000313" key="2">
    <source>
        <dbReference type="EMBL" id="RJG17811.1"/>
    </source>
</evidence>
<feature type="signal peptide" evidence="1">
    <location>
        <begin position="1"/>
        <end position="23"/>
    </location>
</feature>
<evidence type="ECO:0000256" key="1">
    <source>
        <dbReference type="SAM" id="SignalP"/>
    </source>
</evidence>
<organism evidence="2 3">
    <name type="scientific">Massilia cavernae</name>
    <dbReference type="NCBI Taxonomy" id="2320864"/>
    <lineage>
        <taxon>Bacteria</taxon>
        <taxon>Pseudomonadati</taxon>
        <taxon>Pseudomonadota</taxon>
        <taxon>Betaproteobacteria</taxon>
        <taxon>Burkholderiales</taxon>
        <taxon>Oxalobacteraceae</taxon>
        <taxon>Telluria group</taxon>
        <taxon>Massilia</taxon>
    </lineage>
</organism>
<dbReference type="EMBL" id="QYUP01000094">
    <property type="protein sequence ID" value="RJG17811.1"/>
    <property type="molecule type" value="Genomic_DNA"/>
</dbReference>
<reference evidence="2 3" key="1">
    <citation type="submission" date="2018-09" db="EMBL/GenBank/DDBJ databases">
        <authorList>
            <person name="Zhu H."/>
        </authorList>
    </citation>
    <scope>NUCLEOTIDE SEQUENCE [LARGE SCALE GENOMIC DNA]</scope>
    <source>
        <strain evidence="2 3">K1S02-61</strain>
    </source>
</reference>
<evidence type="ECO:0008006" key="4">
    <source>
        <dbReference type="Google" id="ProtNLM"/>
    </source>
</evidence>
<accession>A0A418XXW6</accession>
<name>A0A418XXW6_9BURK</name>
<keyword evidence="1" id="KW-0732">Signal</keyword>
<feature type="chain" id="PRO_5019341789" description="Pilus assembly protein" evidence="1">
    <location>
        <begin position="24"/>
        <end position="87"/>
    </location>
</feature>